<reference evidence="1" key="1">
    <citation type="submission" date="2024-03" db="EMBL/GenBank/DDBJ databases">
        <title>Novel Streptomyces species of biotechnological and ecological value are a feature of Machair soil.</title>
        <authorList>
            <person name="Prole J.R."/>
            <person name="Goodfellow M."/>
            <person name="Allenby N."/>
            <person name="Ward A.C."/>
        </authorList>
    </citation>
    <scope>NUCLEOTIDE SEQUENCE</scope>
    <source>
        <strain evidence="1">MS2.AVA.5</strain>
    </source>
</reference>
<accession>A0ACC6PPX7</accession>
<protein>
    <submittedName>
        <fullName evidence="1">Uncharacterized protein</fullName>
    </submittedName>
</protein>
<keyword evidence="2" id="KW-1185">Reference proteome</keyword>
<dbReference type="Proteomes" id="UP001377168">
    <property type="component" value="Unassembled WGS sequence"/>
</dbReference>
<evidence type="ECO:0000313" key="1">
    <source>
        <dbReference type="EMBL" id="MEJ8633375.1"/>
    </source>
</evidence>
<gene>
    <name evidence="1" type="ORF">WKI67_08195</name>
</gene>
<proteinExistence type="predicted"/>
<evidence type="ECO:0000313" key="2">
    <source>
        <dbReference type="Proteomes" id="UP001377168"/>
    </source>
</evidence>
<organism evidence="1 2">
    <name type="scientific">Streptomyces achmelvichensis</name>
    <dbReference type="NCBI Taxonomy" id="3134111"/>
    <lineage>
        <taxon>Bacteria</taxon>
        <taxon>Bacillati</taxon>
        <taxon>Actinomycetota</taxon>
        <taxon>Actinomycetes</taxon>
        <taxon>Kitasatosporales</taxon>
        <taxon>Streptomycetaceae</taxon>
        <taxon>Streptomyces</taxon>
    </lineage>
</organism>
<sequence>MTTPEDEARSPWPPPIVVHPVMPGDPPFRSVEINGELAGIARDLVELLDLAYSAGLKHIDLDDPAQVRWVGGGKYKWVP</sequence>
<name>A0ACC6PPX7_9ACTN</name>
<dbReference type="EMBL" id="JBBKAJ010000022">
    <property type="protein sequence ID" value="MEJ8633375.1"/>
    <property type="molecule type" value="Genomic_DNA"/>
</dbReference>
<comment type="caution">
    <text evidence="1">The sequence shown here is derived from an EMBL/GenBank/DDBJ whole genome shotgun (WGS) entry which is preliminary data.</text>
</comment>